<dbReference type="EMBL" id="GBXM01066957">
    <property type="protein sequence ID" value="JAH41620.1"/>
    <property type="molecule type" value="Transcribed_RNA"/>
</dbReference>
<dbReference type="PROSITE" id="PS51257">
    <property type="entry name" value="PROKAR_LIPOPROTEIN"/>
    <property type="match status" value="1"/>
</dbReference>
<protein>
    <submittedName>
        <fullName evidence="2">Uncharacterized protein</fullName>
    </submittedName>
</protein>
<feature type="chain" id="PRO_5002432573" evidence="1">
    <location>
        <begin position="19"/>
        <end position="53"/>
    </location>
</feature>
<name>A0A0E9SLR3_ANGAN</name>
<proteinExistence type="predicted"/>
<dbReference type="AlphaFoldDB" id="A0A0E9SLR3"/>
<evidence type="ECO:0000256" key="1">
    <source>
        <dbReference type="SAM" id="SignalP"/>
    </source>
</evidence>
<evidence type="ECO:0000313" key="2">
    <source>
        <dbReference type="EMBL" id="JAH41620.1"/>
    </source>
</evidence>
<organism evidence="2">
    <name type="scientific">Anguilla anguilla</name>
    <name type="common">European freshwater eel</name>
    <name type="synonym">Muraena anguilla</name>
    <dbReference type="NCBI Taxonomy" id="7936"/>
    <lineage>
        <taxon>Eukaryota</taxon>
        <taxon>Metazoa</taxon>
        <taxon>Chordata</taxon>
        <taxon>Craniata</taxon>
        <taxon>Vertebrata</taxon>
        <taxon>Euteleostomi</taxon>
        <taxon>Actinopterygii</taxon>
        <taxon>Neopterygii</taxon>
        <taxon>Teleostei</taxon>
        <taxon>Anguilliformes</taxon>
        <taxon>Anguillidae</taxon>
        <taxon>Anguilla</taxon>
    </lineage>
</organism>
<keyword evidence="1" id="KW-0732">Signal</keyword>
<sequence>MFKLACHWLSTCVSMVACMPRVADPATRPISLLNLDQKILTKTLAKRLSLFDR</sequence>
<reference evidence="2" key="2">
    <citation type="journal article" date="2015" name="Fish Shellfish Immunol.">
        <title>Early steps in the European eel (Anguilla anguilla)-Vibrio vulnificus interaction in the gills: Role of the RtxA13 toxin.</title>
        <authorList>
            <person name="Callol A."/>
            <person name="Pajuelo D."/>
            <person name="Ebbesson L."/>
            <person name="Teles M."/>
            <person name="MacKenzie S."/>
            <person name="Amaro C."/>
        </authorList>
    </citation>
    <scope>NUCLEOTIDE SEQUENCE</scope>
</reference>
<accession>A0A0E9SLR3</accession>
<feature type="signal peptide" evidence="1">
    <location>
        <begin position="1"/>
        <end position="18"/>
    </location>
</feature>
<reference evidence="2" key="1">
    <citation type="submission" date="2014-11" db="EMBL/GenBank/DDBJ databases">
        <authorList>
            <person name="Amaro Gonzalez C."/>
        </authorList>
    </citation>
    <scope>NUCLEOTIDE SEQUENCE</scope>
</reference>